<organism evidence="5 6">
    <name type="scientific">Artemisia annua</name>
    <name type="common">Sweet wormwood</name>
    <dbReference type="NCBI Taxonomy" id="35608"/>
    <lineage>
        <taxon>Eukaryota</taxon>
        <taxon>Viridiplantae</taxon>
        <taxon>Streptophyta</taxon>
        <taxon>Embryophyta</taxon>
        <taxon>Tracheophyta</taxon>
        <taxon>Spermatophyta</taxon>
        <taxon>Magnoliopsida</taxon>
        <taxon>eudicotyledons</taxon>
        <taxon>Gunneridae</taxon>
        <taxon>Pentapetalae</taxon>
        <taxon>asterids</taxon>
        <taxon>campanulids</taxon>
        <taxon>Asterales</taxon>
        <taxon>Asteraceae</taxon>
        <taxon>Asteroideae</taxon>
        <taxon>Anthemideae</taxon>
        <taxon>Artemisiinae</taxon>
        <taxon>Artemisia</taxon>
    </lineage>
</organism>
<dbReference type="PROSITE" id="PS50069">
    <property type="entry name" value="CULLIN_2"/>
    <property type="match status" value="1"/>
</dbReference>
<dbReference type="InterPro" id="IPR059120">
    <property type="entry name" value="Cullin-like_AB"/>
</dbReference>
<dbReference type="Proteomes" id="UP000245207">
    <property type="component" value="Unassembled WGS sequence"/>
</dbReference>
<name>A0A2U1ME54_ARTAN</name>
<evidence type="ECO:0000256" key="1">
    <source>
        <dbReference type="ARBA" id="ARBA00022679"/>
    </source>
</evidence>
<feature type="domain" description="Cullin family profile" evidence="4">
    <location>
        <begin position="118"/>
        <end position="182"/>
    </location>
</feature>
<dbReference type="AlphaFoldDB" id="A0A2U1ME54"/>
<gene>
    <name evidence="5" type="ORF">CTI12_AA390790</name>
</gene>
<dbReference type="Gene3D" id="3.30.230.130">
    <property type="entry name" value="Cullin, Chain C, Domain 2"/>
    <property type="match status" value="2"/>
</dbReference>
<feature type="compositionally biased region" description="Polar residues" evidence="3">
    <location>
        <begin position="368"/>
        <end position="380"/>
    </location>
</feature>
<dbReference type="PANTHER" id="PTHR11932">
    <property type="entry name" value="CULLIN"/>
    <property type="match status" value="1"/>
</dbReference>
<dbReference type="InterPro" id="IPR036317">
    <property type="entry name" value="Cullin_homology_sf"/>
</dbReference>
<feature type="compositionally biased region" description="Polar residues" evidence="3">
    <location>
        <begin position="304"/>
        <end position="322"/>
    </location>
</feature>
<protein>
    <submittedName>
        <fullName evidence="5">Cullin</fullName>
    </submittedName>
</protein>
<evidence type="ECO:0000259" key="4">
    <source>
        <dbReference type="PROSITE" id="PS50069"/>
    </source>
</evidence>
<proteinExistence type="inferred from homology"/>
<accession>A0A2U1ME54</accession>
<feature type="region of interest" description="Disordered" evidence="3">
    <location>
        <begin position="359"/>
        <end position="380"/>
    </location>
</feature>
<dbReference type="GO" id="GO:0006511">
    <property type="term" value="P:ubiquitin-dependent protein catabolic process"/>
    <property type="evidence" value="ECO:0007669"/>
    <property type="project" value="InterPro"/>
</dbReference>
<sequence>MHSEELITLAHFIKGPRNSTAYYEYTFVGHAPTPTPSIAEEIDREFLTALPSDIQAEVLAEQGAQKVAHQDEGQPVDMDNASIIATFPADLREEKTIELILGTYQAATLLLFNASEKLSYIEIKTQLNLADDDVKTIELILGTYQAATLLLFNASEKLSYIEIKTQLNLADDDVVRLLQSLSCAKYNILTKVPSKRTVSVTDVFQFNSKFTDRMRRIRFMSWLLINVRISKTLGSCNNLKGIKDKFFTIYYYSTRKSSILIALKPRIWQDLLGMYAGLLQEKTPDTSRILEDINKTPPPIVRNDGNQNLTTSTHSSYQNNTSSQASTSLTYFNTSDTANWNCSNLATIVGSKSSPANNSVYLSDRPHTSNLSNQEESNGMRSASWADMLRSQQTQRVTSNNLIKLGHNPKGGAFAAAAMFGNQLWKDAAATLLSVENDTSPNPKTADDENVDAPEEINIIGNPQIDYHRYKENFNYLWTHVLNSDETNAGINKYCDFELEIW</sequence>
<evidence type="ECO:0000256" key="3">
    <source>
        <dbReference type="SAM" id="MobiDB-lite"/>
    </source>
</evidence>
<feature type="region of interest" description="Disordered" evidence="3">
    <location>
        <begin position="294"/>
        <end position="322"/>
    </location>
</feature>
<keyword evidence="6" id="KW-1185">Reference proteome</keyword>
<evidence type="ECO:0000313" key="5">
    <source>
        <dbReference type="EMBL" id="PWA59517.1"/>
    </source>
</evidence>
<dbReference type="InterPro" id="IPR025527">
    <property type="entry name" value="HUWE1/Rev1_UBM"/>
</dbReference>
<dbReference type="Pfam" id="PF14377">
    <property type="entry name" value="UBM"/>
    <property type="match status" value="2"/>
</dbReference>
<dbReference type="EMBL" id="PKPP01005602">
    <property type="protein sequence ID" value="PWA59517.1"/>
    <property type="molecule type" value="Genomic_DNA"/>
</dbReference>
<comment type="similarity">
    <text evidence="2">Belongs to the cullin family.</text>
</comment>
<dbReference type="SUPFAM" id="SSF75632">
    <property type="entry name" value="Cullin homology domain"/>
    <property type="match status" value="2"/>
</dbReference>
<comment type="caution">
    <text evidence="5">The sequence shown here is derived from an EMBL/GenBank/DDBJ whole genome shotgun (WGS) entry which is preliminary data.</text>
</comment>
<dbReference type="GO" id="GO:0031625">
    <property type="term" value="F:ubiquitin protein ligase binding"/>
    <property type="evidence" value="ECO:0007669"/>
    <property type="project" value="InterPro"/>
</dbReference>
<dbReference type="Pfam" id="PF26557">
    <property type="entry name" value="Cullin_AB"/>
    <property type="match status" value="1"/>
</dbReference>
<dbReference type="InterPro" id="IPR016158">
    <property type="entry name" value="Cullin_homology"/>
</dbReference>
<dbReference type="GO" id="GO:0016740">
    <property type="term" value="F:transferase activity"/>
    <property type="evidence" value="ECO:0007669"/>
    <property type="project" value="UniProtKB-KW"/>
</dbReference>
<dbReference type="STRING" id="35608.A0A2U1ME54"/>
<reference evidence="5 6" key="1">
    <citation type="journal article" date="2018" name="Mol. Plant">
        <title>The genome of Artemisia annua provides insight into the evolution of Asteraceae family and artemisinin biosynthesis.</title>
        <authorList>
            <person name="Shen Q."/>
            <person name="Zhang L."/>
            <person name="Liao Z."/>
            <person name="Wang S."/>
            <person name="Yan T."/>
            <person name="Shi P."/>
            <person name="Liu M."/>
            <person name="Fu X."/>
            <person name="Pan Q."/>
            <person name="Wang Y."/>
            <person name="Lv Z."/>
            <person name="Lu X."/>
            <person name="Zhang F."/>
            <person name="Jiang W."/>
            <person name="Ma Y."/>
            <person name="Chen M."/>
            <person name="Hao X."/>
            <person name="Li L."/>
            <person name="Tang Y."/>
            <person name="Lv G."/>
            <person name="Zhou Y."/>
            <person name="Sun X."/>
            <person name="Brodelius P.E."/>
            <person name="Rose J.K.C."/>
            <person name="Tang K."/>
        </authorList>
    </citation>
    <scope>NUCLEOTIDE SEQUENCE [LARGE SCALE GENOMIC DNA]</scope>
    <source>
        <strain evidence="6">cv. Huhao1</strain>
        <tissue evidence="5">Leaf</tissue>
    </source>
</reference>
<keyword evidence="1" id="KW-0808">Transferase</keyword>
<evidence type="ECO:0000313" key="6">
    <source>
        <dbReference type="Proteomes" id="UP000245207"/>
    </source>
</evidence>
<dbReference type="InterPro" id="IPR045093">
    <property type="entry name" value="Cullin"/>
</dbReference>
<evidence type="ECO:0000256" key="2">
    <source>
        <dbReference type="PROSITE-ProRule" id="PRU00330"/>
    </source>
</evidence>